<dbReference type="PIRSF" id="PIRSF018747">
    <property type="entry name" value="UCP018747"/>
    <property type="match status" value="1"/>
</dbReference>
<dbReference type="AlphaFoldDB" id="A0A0U2NF06"/>
<dbReference type="EMBL" id="CP013695">
    <property type="protein sequence ID" value="ALU31805.1"/>
    <property type="molecule type" value="Genomic_DNA"/>
</dbReference>
<dbReference type="OMA" id="KCSINIT"/>
<evidence type="ECO:0000313" key="6">
    <source>
        <dbReference type="Proteomes" id="UP000065473"/>
    </source>
</evidence>
<dbReference type="Pfam" id="PF20766">
    <property type="entry name" value="DUF447_C"/>
    <property type="match status" value="1"/>
</dbReference>
<evidence type="ECO:0000313" key="5">
    <source>
        <dbReference type="Proteomes" id="UP000060043"/>
    </source>
</evidence>
<dbReference type="GeneID" id="14551122"/>
<dbReference type="STRING" id="1435377.SUSAZ_02725"/>
<feature type="domain" description="DUF447" evidence="1">
    <location>
        <begin position="17"/>
        <end position="127"/>
    </location>
</feature>
<dbReference type="OrthoDB" id="146030at2157"/>
<dbReference type="InterPro" id="IPR007386">
    <property type="entry name" value="DUF447_N"/>
</dbReference>
<dbReference type="InterPro" id="IPR049288">
    <property type="entry name" value="DUF447_C"/>
</dbReference>
<reference evidence="5 6" key="1">
    <citation type="submission" date="2015-12" db="EMBL/GenBank/DDBJ databases">
        <title>A stable core within a dynamic pangenome in Sulfolobus acidocaldarius.</title>
        <authorList>
            <person name="Anderson R."/>
            <person name="Kouris A."/>
            <person name="Seward C."/>
            <person name="Campbell K."/>
            <person name="Whitaker R."/>
        </authorList>
    </citation>
    <scope>NUCLEOTIDE SEQUENCE [LARGE SCALE GENOMIC DNA]</scope>
    <source>
        <strain evidence="3 6">GG12-C01-09</strain>
        <strain evidence="4 5">NG05B_CO5_07</strain>
    </source>
</reference>
<proteinExistence type="predicted"/>
<evidence type="ECO:0000259" key="2">
    <source>
        <dbReference type="Pfam" id="PF20766"/>
    </source>
</evidence>
<dbReference type="Gene3D" id="2.30.110.10">
    <property type="entry name" value="Electron Transport, Fmn-binding Protein, Chain A"/>
    <property type="match status" value="1"/>
</dbReference>
<dbReference type="RefSeq" id="WP_011277495.1">
    <property type="nucleotide sequence ID" value="NZ_BHWZ01000001.1"/>
</dbReference>
<dbReference type="InterPro" id="IPR012349">
    <property type="entry name" value="Split_barrel_FMN-bd"/>
</dbReference>
<evidence type="ECO:0000259" key="1">
    <source>
        <dbReference type="Pfam" id="PF04289"/>
    </source>
</evidence>
<protein>
    <submittedName>
        <fullName evidence="4">Uncharacterized protein</fullName>
    </submittedName>
</protein>
<name>A0A0U2NF06_9CREN</name>
<dbReference type="EMBL" id="CP013694">
    <property type="protein sequence ID" value="ALU29079.1"/>
    <property type="molecule type" value="Genomic_DNA"/>
</dbReference>
<feature type="domain" description="DUF447" evidence="2">
    <location>
        <begin position="135"/>
        <end position="188"/>
    </location>
</feature>
<dbReference type="InterPro" id="IPR016733">
    <property type="entry name" value="UCP018747"/>
</dbReference>
<gene>
    <name evidence="3" type="ORF">ATY89_03390</name>
    <name evidence="4" type="ORF">ATZ20_06415</name>
</gene>
<dbReference type="Pfam" id="PF04289">
    <property type="entry name" value="DUF447_N"/>
    <property type="match status" value="1"/>
</dbReference>
<dbReference type="SUPFAM" id="SSF50475">
    <property type="entry name" value="FMN-binding split barrel"/>
    <property type="match status" value="1"/>
</dbReference>
<evidence type="ECO:0000313" key="3">
    <source>
        <dbReference type="EMBL" id="ALU29079.1"/>
    </source>
</evidence>
<organism evidence="4 5">
    <name type="scientific">Sulfolobus acidocaldarius</name>
    <dbReference type="NCBI Taxonomy" id="2285"/>
    <lineage>
        <taxon>Archaea</taxon>
        <taxon>Thermoproteota</taxon>
        <taxon>Thermoprotei</taxon>
        <taxon>Sulfolobales</taxon>
        <taxon>Sulfolobaceae</taxon>
        <taxon>Sulfolobus</taxon>
    </lineage>
</organism>
<dbReference type="PaxDb" id="1435377-SUSAZ_02725"/>
<sequence>MADDNLLDFIFPHDGYYEVILGTNGVRLNLSPIGIIREGQELKSRIYEDTLTFQNVMKNNKCSINITLDPFQFYYGFTNNIDKLRFRLMEEVPVLENSLVILSELTPISRDQNPIIFKYNRLHVVSNAPVHQALSRGDFLLVDLLVHMSRLHIYSQDQIKQYLPVIEYEIKTIKRLSPNLSGIIQELIGILEDKGYKISL</sequence>
<dbReference type="Proteomes" id="UP000060043">
    <property type="component" value="Chromosome"/>
</dbReference>
<accession>A0A0U2NF06</accession>
<evidence type="ECO:0000313" key="4">
    <source>
        <dbReference type="EMBL" id="ALU31805.1"/>
    </source>
</evidence>
<dbReference type="Proteomes" id="UP000065473">
    <property type="component" value="Chromosome"/>
</dbReference>